<evidence type="ECO:0000256" key="7">
    <source>
        <dbReference type="PROSITE-ProRule" id="PRU00325"/>
    </source>
</evidence>
<feature type="compositionally biased region" description="Basic residues" evidence="8">
    <location>
        <begin position="668"/>
        <end position="678"/>
    </location>
</feature>
<evidence type="ECO:0000259" key="9">
    <source>
        <dbReference type="PROSITE" id="PS50966"/>
    </source>
</evidence>
<feature type="compositionally biased region" description="Low complexity" evidence="8">
    <location>
        <begin position="773"/>
        <end position="791"/>
    </location>
</feature>
<dbReference type="InterPro" id="IPR018289">
    <property type="entry name" value="MULE_transposase_dom"/>
</dbReference>
<evidence type="ECO:0000256" key="1">
    <source>
        <dbReference type="ARBA" id="ARBA00022578"/>
    </source>
</evidence>
<evidence type="ECO:0000256" key="5">
    <source>
        <dbReference type="ARBA" id="ARBA00023125"/>
    </source>
</evidence>
<dbReference type="InterPro" id="IPR007527">
    <property type="entry name" value="Znf_SWIM"/>
</dbReference>
<dbReference type="PANTHER" id="PTHR31973:SF187">
    <property type="entry name" value="MUTATOR TRANSPOSASE MUDRA PROTEIN"/>
    <property type="match status" value="1"/>
</dbReference>
<dbReference type="Pfam" id="PF10551">
    <property type="entry name" value="MULE"/>
    <property type="match status" value="1"/>
</dbReference>
<keyword evidence="6" id="KW-0233">DNA recombination</keyword>
<protein>
    <recommendedName>
        <fullName evidence="9">SWIM-type domain-containing protein</fullName>
    </recommendedName>
</protein>
<reference evidence="11" key="2">
    <citation type="submission" date="2025-08" db="UniProtKB">
        <authorList>
            <consortium name="RefSeq"/>
        </authorList>
    </citation>
    <scope>IDENTIFICATION</scope>
    <source>
        <tissue evidence="11">Leaf</tissue>
    </source>
</reference>
<keyword evidence="5" id="KW-0238">DNA-binding</keyword>
<reference evidence="10" key="1">
    <citation type="journal article" date="2021" name="Nat. Commun.">
        <title>Genomic analyses provide insights into spinach domestication and the genetic basis of agronomic traits.</title>
        <authorList>
            <person name="Cai X."/>
            <person name="Sun X."/>
            <person name="Xu C."/>
            <person name="Sun H."/>
            <person name="Wang X."/>
            <person name="Ge C."/>
            <person name="Zhang Z."/>
            <person name="Wang Q."/>
            <person name="Fei Z."/>
            <person name="Jiao C."/>
            <person name="Wang Q."/>
        </authorList>
    </citation>
    <scope>NUCLEOTIDE SEQUENCE [LARGE SCALE GENOMIC DNA]</scope>
    <source>
        <strain evidence="10">cv. Varoflay</strain>
    </source>
</reference>
<evidence type="ECO:0000256" key="2">
    <source>
        <dbReference type="ARBA" id="ARBA00022723"/>
    </source>
</evidence>
<dbReference type="PANTHER" id="PTHR31973">
    <property type="entry name" value="POLYPROTEIN, PUTATIVE-RELATED"/>
    <property type="match status" value="1"/>
</dbReference>
<keyword evidence="2" id="KW-0479">Metal-binding</keyword>
<name>A0ABM3RSQ4_SPIOL</name>
<keyword evidence="3 7" id="KW-0863">Zinc-finger</keyword>
<accession>A0ABM3RSQ4</accession>
<dbReference type="GeneID" id="110786475"/>
<feature type="compositionally biased region" description="Basic and acidic residues" evidence="8">
    <location>
        <begin position="1"/>
        <end position="10"/>
    </location>
</feature>
<feature type="compositionally biased region" description="Pro residues" evidence="8">
    <location>
        <begin position="657"/>
        <end position="666"/>
    </location>
</feature>
<evidence type="ECO:0000256" key="4">
    <source>
        <dbReference type="ARBA" id="ARBA00022833"/>
    </source>
</evidence>
<evidence type="ECO:0000256" key="6">
    <source>
        <dbReference type="ARBA" id="ARBA00023172"/>
    </source>
</evidence>
<feature type="region of interest" description="Disordered" evidence="8">
    <location>
        <begin position="1"/>
        <end position="24"/>
    </location>
</feature>
<dbReference type="SMART" id="SM00575">
    <property type="entry name" value="ZnF_PMZ"/>
    <property type="match status" value="1"/>
</dbReference>
<sequence length="842" mass="95365">MESVDIRLATDNEDNDAYLSERDYEDKNDDDLFAENMDHGINETVISSLGGLSQILVEDDEEEDHEEDHGIMVHSDDELNDSDGEVVSVIGSDDEGPEYPIFNPQVDFKQEITLKLDMKFPSNKVFRKALRHHAIDNGYDYYYLHNTSLRISVYCAKRCDCPWKRARRQKCSCKLKRKCRFKVHCRKVKGEETFQIKSMRSEHVCGHQHQNPKVTSYYLAERYLEDWRDDPSMKMTAYISRAEREVKAEIGYYKAYYSKQIALRMLFGDASVEYERVWEYAATIRKYNPGSTAVVKVDGIEKPPPLFQRMYICLQPCKEGFIAGCRPILGVDGAHLRGPYPGVLLTAVGKDGNNNIFPVAWAVVETKNSETWTWFLELLVRDIASVASSVTWVHEKEEEKEVTYMSDRQKGLLDAFRTVVPNAEIRFCCRHIWANFKNKFPGEIYRESFWKAARSSTKHHFKQHMEAIKGLNIEAFKYLDAIPSCNWSRHAFGTSSKSGMLLNNCCESFNNVLRDARSKPILSLMEWIRRYVMKRCCAKRNGLKSFDGVIIPSVVKMIHNGLLQVSKMKINQAGLHEFEVDDDGDTFVVNLKNKVCGCYRWSLMGIPCWHALACIVKRRLQYEEFVHVAYHVSTYAATYSPAFKAMPGHTQWDTTPQPHPLPPPYRKMPGRPSKRKRVKEPGEDKEKKLVKRAKKNNRCSRCGGLGHYKPKCQNVPLSDANTRNKGGRPSFSTSSLGQSNAATLSQSQATQTSDETTLSQSQSQAPAPPQAPTPMQAPKKTTKKVAAPKQATSKKGATAPSSKKGPVSKMAKKSSSISAPISQSRQIGSTFVASSHVTDLGS</sequence>
<dbReference type="Proteomes" id="UP000813463">
    <property type="component" value="Chromosome 4"/>
</dbReference>
<keyword evidence="1" id="KW-0815">Transposition</keyword>
<evidence type="ECO:0000256" key="8">
    <source>
        <dbReference type="SAM" id="MobiDB-lite"/>
    </source>
</evidence>
<keyword evidence="10" id="KW-1185">Reference proteome</keyword>
<gene>
    <name evidence="11" type="primary">LOC110786475</name>
</gene>
<organism evidence="10 11">
    <name type="scientific">Spinacia oleracea</name>
    <name type="common">Spinach</name>
    <dbReference type="NCBI Taxonomy" id="3562"/>
    <lineage>
        <taxon>Eukaryota</taxon>
        <taxon>Viridiplantae</taxon>
        <taxon>Streptophyta</taxon>
        <taxon>Embryophyta</taxon>
        <taxon>Tracheophyta</taxon>
        <taxon>Spermatophyta</taxon>
        <taxon>Magnoliopsida</taxon>
        <taxon>eudicotyledons</taxon>
        <taxon>Gunneridae</taxon>
        <taxon>Pentapetalae</taxon>
        <taxon>Caryophyllales</taxon>
        <taxon>Chenopodiaceae</taxon>
        <taxon>Chenopodioideae</taxon>
        <taxon>Anserineae</taxon>
        <taxon>Spinacia</taxon>
    </lineage>
</organism>
<evidence type="ECO:0000313" key="11">
    <source>
        <dbReference type="RefSeq" id="XP_056698653.1"/>
    </source>
</evidence>
<dbReference type="Pfam" id="PF03108">
    <property type="entry name" value="DBD_Tnp_Mut"/>
    <property type="match status" value="1"/>
</dbReference>
<dbReference type="RefSeq" id="XP_056698653.1">
    <property type="nucleotide sequence ID" value="XM_056842675.1"/>
</dbReference>
<feature type="region of interest" description="Disordered" evidence="8">
    <location>
        <begin position="650"/>
        <end position="842"/>
    </location>
</feature>
<feature type="compositionally biased region" description="Basic residues" evidence="8">
    <location>
        <begin position="688"/>
        <end position="698"/>
    </location>
</feature>
<feature type="compositionally biased region" description="Polar residues" evidence="8">
    <location>
        <begin position="715"/>
        <end position="758"/>
    </location>
</feature>
<feature type="compositionally biased region" description="Polar residues" evidence="8">
    <location>
        <begin position="828"/>
        <end position="842"/>
    </location>
</feature>
<dbReference type="PROSITE" id="PS01007">
    <property type="entry name" value="TRANSPOSASE_MUTATOR"/>
    <property type="match status" value="1"/>
</dbReference>
<feature type="domain" description="SWIM-type" evidence="9">
    <location>
        <begin position="587"/>
        <end position="619"/>
    </location>
</feature>
<evidence type="ECO:0000256" key="3">
    <source>
        <dbReference type="ARBA" id="ARBA00022771"/>
    </source>
</evidence>
<dbReference type="InterPro" id="IPR001207">
    <property type="entry name" value="Transposase_mutator"/>
</dbReference>
<proteinExistence type="predicted"/>
<dbReference type="InterPro" id="IPR004332">
    <property type="entry name" value="Transposase_MuDR"/>
</dbReference>
<dbReference type="Pfam" id="PF04434">
    <property type="entry name" value="SWIM"/>
    <property type="match status" value="1"/>
</dbReference>
<dbReference type="InterPro" id="IPR006564">
    <property type="entry name" value="Znf_PMZ"/>
</dbReference>
<dbReference type="PROSITE" id="PS50966">
    <property type="entry name" value="ZF_SWIM"/>
    <property type="match status" value="1"/>
</dbReference>
<feature type="compositionally biased region" description="Low complexity" evidence="8">
    <location>
        <begin position="813"/>
        <end position="827"/>
    </location>
</feature>
<evidence type="ECO:0000313" key="10">
    <source>
        <dbReference type="Proteomes" id="UP000813463"/>
    </source>
</evidence>
<keyword evidence="4" id="KW-0862">Zinc</keyword>